<keyword evidence="2" id="KW-1133">Transmembrane helix</keyword>
<feature type="compositionally biased region" description="Low complexity" evidence="1">
    <location>
        <begin position="483"/>
        <end position="506"/>
    </location>
</feature>
<accession>A0AAN7TT97</accession>
<dbReference type="InterPro" id="IPR050187">
    <property type="entry name" value="Lipid_Phosphate_FormReg"/>
</dbReference>
<dbReference type="PANTHER" id="PTHR12358">
    <property type="entry name" value="SPHINGOSINE KINASE"/>
    <property type="match status" value="1"/>
</dbReference>
<dbReference type="InterPro" id="IPR017438">
    <property type="entry name" value="ATP-NAD_kinase_N"/>
</dbReference>
<dbReference type="GO" id="GO:0016301">
    <property type="term" value="F:kinase activity"/>
    <property type="evidence" value="ECO:0007669"/>
    <property type="project" value="InterPro"/>
</dbReference>
<feature type="domain" description="DAGKc" evidence="3">
    <location>
        <begin position="197"/>
        <end position="311"/>
    </location>
</feature>
<organism evidence="4 5">
    <name type="scientific">Dictyostelium firmibasis</name>
    <dbReference type="NCBI Taxonomy" id="79012"/>
    <lineage>
        <taxon>Eukaryota</taxon>
        <taxon>Amoebozoa</taxon>
        <taxon>Evosea</taxon>
        <taxon>Eumycetozoa</taxon>
        <taxon>Dictyostelia</taxon>
        <taxon>Dictyosteliales</taxon>
        <taxon>Dictyosteliaceae</taxon>
        <taxon>Dictyostelium</taxon>
    </lineage>
</organism>
<dbReference type="AlphaFoldDB" id="A0AAN7TT97"/>
<keyword evidence="2" id="KW-0472">Membrane</keyword>
<evidence type="ECO:0000256" key="1">
    <source>
        <dbReference type="SAM" id="MobiDB-lite"/>
    </source>
</evidence>
<keyword evidence="2" id="KW-0812">Transmembrane</keyword>
<dbReference type="InterPro" id="IPR016064">
    <property type="entry name" value="NAD/diacylglycerol_kinase_sf"/>
</dbReference>
<name>A0AAN7TT97_9MYCE</name>
<sequence>MKPSFGQVNSTLLTKDDVENEDKIIGIDNNNNNNNNNSIIINSNINFNQGDNKNELSIINTIKTPAIWLVGALIYFYFILFQLFSTGLSSMGYDTIPLNNRFLNKRLVRLIPNNLRKRNKQIGLIYNRSNNSGGINLTINSNNNNINNNNNNNNSTISSYSSDRKSFNILRKVHFKRNFIVFISITDNDRSAINVFNKVRPMFDNSQIGLSVFETESKSDTFRISYRIQQTEFDGIVCVGDDNLIHDVVNCIFNKQDYTINRHIPIGIIPSGKKNGFSNSLGITSPEMATNIILQGNVNYIDIMSASPIRNTNQLSFPNQNQRNNTYNNIDFSFNNNNDIDIYQQNNNNNQNLNNYNNIFFNEFKVYSILYIGWGAISFRDKFKPWNSNIKPWLLSSIYSKFSNFSLNNFASSLYFLPSPHFSNIQNGDINNNLFENQNSLYCNKKSMCNGCRKKYIDYDFQGKRSSKDFSDWKLVEGIDTIDNNNNNNSNNDNNNNRNDDGSNNNSFNSNGTSYFLAGNLSHISKNFKAFPYSHFSDGFLDLLISNQSDKKKLNQLIYDPNPSKDLFSDDGNLESIKTSYYCKTKEIIINVKNQDIPISIDGELFDIKEFGSSTIKVQSHRGLCAIFS</sequence>
<comment type="caution">
    <text evidence="4">The sequence shown here is derived from an EMBL/GenBank/DDBJ whole genome shotgun (WGS) entry which is preliminary data.</text>
</comment>
<dbReference type="Pfam" id="PF00781">
    <property type="entry name" value="DAGK_cat"/>
    <property type="match status" value="1"/>
</dbReference>
<dbReference type="Gene3D" id="2.60.200.40">
    <property type="match status" value="1"/>
</dbReference>
<protein>
    <recommendedName>
        <fullName evidence="3">DAGKc domain-containing protein</fullName>
    </recommendedName>
</protein>
<feature type="transmembrane region" description="Helical" evidence="2">
    <location>
        <begin position="66"/>
        <end position="84"/>
    </location>
</feature>
<dbReference type="EMBL" id="JAVFKY010000003">
    <property type="protein sequence ID" value="KAK5579219.1"/>
    <property type="molecule type" value="Genomic_DNA"/>
</dbReference>
<dbReference type="Proteomes" id="UP001344447">
    <property type="component" value="Unassembled WGS sequence"/>
</dbReference>
<dbReference type="PROSITE" id="PS50146">
    <property type="entry name" value="DAGK"/>
    <property type="match status" value="1"/>
</dbReference>
<gene>
    <name evidence="4" type="ORF">RB653_008898</name>
</gene>
<feature type="region of interest" description="Disordered" evidence="1">
    <location>
        <begin position="482"/>
        <end position="506"/>
    </location>
</feature>
<evidence type="ECO:0000259" key="3">
    <source>
        <dbReference type="PROSITE" id="PS50146"/>
    </source>
</evidence>
<evidence type="ECO:0000256" key="2">
    <source>
        <dbReference type="SAM" id="Phobius"/>
    </source>
</evidence>
<dbReference type="SUPFAM" id="SSF111331">
    <property type="entry name" value="NAD kinase/diacylglycerol kinase-like"/>
    <property type="match status" value="1"/>
</dbReference>
<proteinExistence type="predicted"/>
<reference evidence="4 5" key="1">
    <citation type="submission" date="2023-11" db="EMBL/GenBank/DDBJ databases">
        <title>Dfirmibasis_genome.</title>
        <authorList>
            <person name="Edelbroek B."/>
            <person name="Kjellin J."/>
            <person name="Jerlstrom-Hultqvist J."/>
            <person name="Soderbom F."/>
        </authorList>
    </citation>
    <scope>NUCLEOTIDE SEQUENCE [LARGE SCALE GENOMIC DNA]</scope>
    <source>
        <strain evidence="4 5">TNS-C-14</strain>
    </source>
</reference>
<keyword evidence="5" id="KW-1185">Reference proteome</keyword>
<dbReference type="InterPro" id="IPR001206">
    <property type="entry name" value="Diacylglycerol_kinase_cat_dom"/>
</dbReference>
<dbReference type="PANTHER" id="PTHR12358:SF54">
    <property type="entry name" value="SPHINGOSINE KINASE RELATED PROTEIN"/>
    <property type="match status" value="1"/>
</dbReference>
<evidence type="ECO:0000313" key="4">
    <source>
        <dbReference type="EMBL" id="KAK5579219.1"/>
    </source>
</evidence>
<evidence type="ECO:0000313" key="5">
    <source>
        <dbReference type="Proteomes" id="UP001344447"/>
    </source>
</evidence>
<dbReference type="Gene3D" id="3.40.50.10330">
    <property type="entry name" value="Probable inorganic polyphosphate/atp-NAD kinase, domain 1"/>
    <property type="match status" value="1"/>
</dbReference>